<accession>A0A3S2P6U8</accession>
<dbReference type="Proteomes" id="UP000283210">
    <property type="component" value="Chromosome 9"/>
</dbReference>
<keyword evidence="1" id="KW-0732">Signal</keyword>
<feature type="signal peptide" evidence="1">
    <location>
        <begin position="1"/>
        <end position="30"/>
    </location>
</feature>
<keyword evidence="3" id="KW-1185">Reference proteome</keyword>
<proteinExistence type="predicted"/>
<dbReference type="AlphaFoldDB" id="A0A3S2P6U8"/>
<feature type="chain" id="PRO_5018627103" description="Chemokine interleukin-8-like domain-containing protein" evidence="1">
    <location>
        <begin position="31"/>
        <end position="104"/>
    </location>
</feature>
<evidence type="ECO:0000256" key="1">
    <source>
        <dbReference type="SAM" id="SignalP"/>
    </source>
</evidence>
<protein>
    <recommendedName>
        <fullName evidence="4">Chemokine interleukin-8-like domain-containing protein</fullName>
    </recommendedName>
</protein>
<name>A0A3S2P6U8_ORYJA</name>
<dbReference type="Gene3D" id="2.40.50.40">
    <property type="match status" value="1"/>
</dbReference>
<evidence type="ECO:0000313" key="3">
    <source>
        <dbReference type="Proteomes" id="UP000283210"/>
    </source>
</evidence>
<organism evidence="2 3">
    <name type="scientific">Oryzias javanicus</name>
    <name type="common">Javanese ricefish</name>
    <name type="synonym">Aplocheilus javanicus</name>
    <dbReference type="NCBI Taxonomy" id="123683"/>
    <lineage>
        <taxon>Eukaryota</taxon>
        <taxon>Metazoa</taxon>
        <taxon>Chordata</taxon>
        <taxon>Craniata</taxon>
        <taxon>Vertebrata</taxon>
        <taxon>Euteleostomi</taxon>
        <taxon>Actinopterygii</taxon>
        <taxon>Neopterygii</taxon>
        <taxon>Teleostei</taxon>
        <taxon>Neoteleostei</taxon>
        <taxon>Acanthomorphata</taxon>
        <taxon>Ovalentaria</taxon>
        <taxon>Atherinomorphae</taxon>
        <taxon>Beloniformes</taxon>
        <taxon>Adrianichthyidae</taxon>
        <taxon>Oryziinae</taxon>
        <taxon>Oryzias</taxon>
    </lineage>
</organism>
<reference evidence="2 3" key="1">
    <citation type="submission" date="2018-11" db="EMBL/GenBank/DDBJ databases">
        <authorList>
            <person name="Lopez-Roques C."/>
            <person name="Donnadieu C."/>
            <person name="Bouchez O."/>
            <person name="Klopp C."/>
            <person name="Cabau C."/>
            <person name="Zahm M."/>
        </authorList>
    </citation>
    <scope>NUCLEOTIDE SEQUENCE [LARGE SCALE GENOMIC DNA]</scope>
    <source>
        <strain evidence="2">RS831</strain>
        <tissue evidence="2">Whole body</tissue>
    </source>
</reference>
<dbReference type="EMBL" id="CM012445">
    <property type="protein sequence ID" value="RVE68038.1"/>
    <property type="molecule type" value="Genomic_DNA"/>
</dbReference>
<evidence type="ECO:0000313" key="2">
    <source>
        <dbReference type="EMBL" id="RVE68038.1"/>
    </source>
</evidence>
<gene>
    <name evidence="2" type="ORF">OJAV_G00087880</name>
</gene>
<sequence>MCKGSAAIMEMKGVFLSFCLCVLLATCTDAAPKKCCIATVPFQQAWMWRIWKISFQFSVDECDVNAGILRLKGQKNPVCIDIEKAKEVRKELKKQKRHVKAQQV</sequence>
<evidence type="ECO:0008006" key="4">
    <source>
        <dbReference type="Google" id="ProtNLM"/>
    </source>
</evidence>
<reference evidence="2 3" key="2">
    <citation type="submission" date="2019-01" db="EMBL/GenBank/DDBJ databases">
        <title>A chromosome length genome reference of the Java medaka (oryzias javanicus).</title>
        <authorList>
            <person name="Herpin A."/>
            <person name="Takehana Y."/>
            <person name="Naruse K."/>
            <person name="Ansai S."/>
            <person name="Kawaguchi M."/>
        </authorList>
    </citation>
    <scope>NUCLEOTIDE SEQUENCE [LARGE SCALE GENOMIC DNA]</scope>
    <source>
        <strain evidence="2">RS831</strain>
        <tissue evidence="2">Whole body</tissue>
    </source>
</reference>